<organism evidence="1">
    <name type="scientific">Tanacetum cinerariifolium</name>
    <name type="common">Dalmatian daisy</name>
    <name type="synonym">Chrysanthemum cinerariifolium</name>
    <dbReference type="NCBI Taxonomy" id="118510"/>
    <lineage>
        <taxon>Eukaryota</taxon>
        <taxon>Viridiplantae</taxon>
        <taxon>Streptophyta</taxon>
        <taxon>Embryophyta</taxon>
        <taxon>Tracheophyta</taxon>
        <taxon>Spermatophyta</taxon>
        <taxon>Magnoliopsida</taxon>
        <taxon>eudicotyledons</taxon>
        <taxon>Gunneridae</taxon>
        <taxon>Pentapetalae</taxon>
        <taxon>asterids</taxon>
        <taxon>campanulids</taxon>
        <taxon>Asterales</taxon>
        <taxon>Asteraceae</taxon>
        <taxon>Asteroideae</taxon>
        <taxon>Anthemideae</taxon>
        <taxon>Anthemidinae</taxon>
        <taxon>Tanacetum</taxon>
    </lineage>
</organism>
<sequence>MGGLGISSLLANNIGFLGKWKWRFLKEKEALWRMVIKEFYGDSCGFGLLNVGILLMVIGVVNEIADAEAGLLTCSFKHHAYRWLTAILKFITNGTHGFPERLTYVFREAL</sequence>
<keyword evidence="1" id="KW-0695">RNA-directed DNA polymerase</keyword>
<dbReference type="AlphaFoldDB" id="A0A6L2KEF0"/>
<keyword evidence="1" id="KW-0548">Nucleotidyltransferase</keyword>
<keyword evidence="1" id="KW-0808">Transferase</keyword>
<proteinExistence type="predicted"/>
<dbReference type="EMBL" id="BKCJ010002248">
    <property type="protein sequence ID" value="GEU47279.1"/>
    <property type="molecule type" value="Genomic_DNA"/>
</dbReference>
<name>A0A6L2KEF0_TANCI</name>
<comment type="caution">
    <text evidence="1">The sequence shown here is derived from an EMBL/GenBank/DDBJ whole genome shotgun (WGS) entry which is preliminary data.</text>
</comment>
<accession>A0A6L2KEF0</accession>
<evidence type="ECO:0000313" key="1">
    <source>
        <dbReference type="EMBL" id="GEU47279.1"/>
    </source>
</evidence>
<protein>
    <submittedName>
        <fullName evidence="1">RNA-directed DNA polymerase, eukaryota, reverse transcriptase zinc-binding domain protein</fullName>
    </submittedName>
</protein>
<reference evidence="1" key="1">
    <citation type="journal article" date="2019" name="Sci. Rep.">
        <title>Draft genome of Tanacetum cinerariifolium, the natural source of mosquito coil.</title>
        <authorList>
            <person name="Yamashiro T."/>
            <person name="Shiraishi A."/>
            <person name="Satake H."/>
            <person name="Nakayama K."/>
        </authorList>
    </citation>
    <scope>NUCLEOTIDE SEQUENCE</scope>
</reference>
<dbReference type="GO" id="GO:0003964">
    <property type="term" value="F:RNA-directed DNA polymerase activity"/>
    <property type="evidence" value="ECO:0007669"/>
    <property type="project" value="UniProtKB-KW"/>
</dbReference>
<gene>
    <name evidence="1" type="ORF">Tci_019257</name>
</gene>